<reference evidence="2" key="2">
    <citation type="submission" date="2019-02" db="EMBL/GenBank/DDBJ databases">
        <title>Granulicella sibirica sp. nov., a psychrotolerant acidobacterium isolated from an organic soil layer in forested tundra, West Siberia.</title>
        <authorList>
            <person name="Oshkin I.Y."/>
            <person name="Kulichevskaya I.S."/>
            <person name="Rijpstra W.I.C."/>
            <person name="Sinninghe Damste J.S."/>
            <person name="Rakitin A.L."/>
            <person name="Ravin N.V."/>
            <person name="Dedysh S.N."/>
        </authorList>
    </citation>
    <scope>NUCLEOTIDE SEQUENCE [LARGE SCALE GENOMIC DNA]</scope>
    <source>
        <strain evidence="2">AF10</strain>
    </source>
</reference>
<gene>
    <name evidence="1" type="ORF">GRAN_2455</name>
</gene>
<protein>
    <submittedName>
        <fullName evidence="1">Uncharacterized protein</fullName>
    </submittedName>
</protein>
<dbReference type="AlphaFoldDB" id="A0A4Q0T0W7"/>
<evidence type="ECO:0000313" key="1">
    <source>
        <dbReference type="EMBL" id="RXH55598.1"/>
    </source>
</evidence>
<proteinExistence type="predicted"/>
<comment type="caution">
    <text evidence="1">The sequence shown here is derived from an EMBL/GenBank/DDBJ whole genome shotgun (WGS) entry which is preliminary data.</text>
</comment>
<name>A0A4Q0T0W7_9BACT</name>
<evidence type="ECO:0000313" key="2">
    <source>
        <dbReference type="Proteomes" id="UP000289437"/>
    </source>
</evidence>
<organism evidence="1 2">
    <name type="scientific">Granulicella sibirica</name>
    <dbReference type="NCBI Taxonomy" id="2479048"/>
    <lineage>
        <taxon>Bacteria</taxon>
        <taxon>Pseudomonadati</taxon>
        <taxon>Acidobacteriota</taxon>
        <taxon>Terriglobia</taxon>
        <taxon>Terriglobales</taxon>
        <taxon>Acidobacteriaceae</taxon>
        <taxon>Granulicella</taxon>
    </lineage>
</organism>
<dbReference type="Proteomes" id="UP000289437">
    <property type="component" value="Unassembled WGS sequence"/>
</dbReference>
<reference evidence="1 2" key="1">
    <citation type="submission" date="2018-11" db="EMBL/GenBank/DDBJ databases">
        <authorList>
            <person name="Mardanov A.V."/>
            <person name="Ravin N.V."/>
            <person name="Dedysh S.N."/>
        </authorList>
    </citation>
    <scope>NUCLEOTIDE SEQUENCE [LARGE SCALE GENOMIC DNA]</scope>
    <source>
        <strain evidence="1 2">AF10</strain>
    </source>
</reference>
<accession>A0A4Q0T0W7</accession>
<sequence length="39" mass="4240">MPDVDDGRVMSLCAHAHESIAFAVRYGTAFIVTGTWKDA</sequence>
<dbReference type="EMBL" id="RDSM01000002">
    <property type="protein sequence ID" value="RXH55598.1"/>
    <property type="molecule type" value="Genomic_DNA"/>
</dbReference>
<keyword evidence="2" id="KW-1185">Reference proteome</keyword>